<dbReference type="PIRSF" id="PIRSF036979">
    <property type="entry name" value="Arginase"/>
    <property type="match status" value="1"/>
</dbReference>
<dbReference type="RefSeq" id="WP_379187543.1">
    <property type="nucleotide sequence ID" value="NZ_JBHSOW010000028.1"/>
</dbReference>
<evidence type="ECO:0000256" key="6">
    <source>
        <dbReference type="ARBA" id="ARBA00022801"/>
    </source>
</evidence>
<organism evidence="13 14">
    <name type="scientific">Paenibacillus solisilvae</name>
    <dbReference type="NCBI Taxonomy" id="2486751"/>
    <lineage>
        <taxon>Bacteria</taxon>
        <taxon>Bacillati</taxon>
        <taxon>Bacillota</taxon>
        <taxon>Bacilli</taxon>
        <taxon>Bacillales</taxon>
        <taxon>Paenibacillaceae</taxon>
        <taxon>Paenibacillus</taxon>
    </lineage>
</organism>
<dbReference type="InterPro" id="IPR006035">
    <property type="entry name" value="Ureohydrolase"/>
</dbReference>
<evidence type="ECO:0000256" key="9">
    <source>
        <dbReference type="NCBIfam" id="TIGR01229"/>
    </source>
</evidence>
<evidence type="ECO:0000256" key="2">
    <source>
        <dbReference type="ARBA" id="ARBA00012168"/>
    </source>
</evidence>
<comment type="cofactor">
    <cofactor evidence="12">
        <name>Mn(2+)</name>
        <dbReference type="ChEBI" id="CHEBI:29035"/>
    </cofactor>
    <text evidence="12">Binds 2 manganese ions per subunit.</text>
</comment>
<dbReference type="GO" id="GO:0004053">
    <property type="term" value="F:arginase activity"/>
    <property type="evidence" value="ECO:0007669"/>
    <property type="project" value="UniProtKB-EC"/>
</dbReference>
<dbReference type="PROSITE" id="PS01053">
    <property type="entry name" value="ARGINASE_1"/>
    <property type="match status" value="1"/>
</dbReference>
<evidence type="ECO:0000256" key="1">
    <source>
        <dbReference type="ARBA" id="ARBA00005098"/>
    </source>
</evidence>
<dbReference type="EMBL" id="JBHSOW010000028">
    <property type="protein sequence ID" value="MFC5649056.1"/>
    <property type="molecule type" value="Genomic_DNA"/>
</dbReference>
<dbReference type="PANTHER" id="PTHR43782:SF3">
    <property type="entry name" value="ARGINASE"/>
    <property type="match status" value="1"/>
</dbReference>
<accession>A0ABW0VT82</accession>
<dbReference type="CDD" id="cd09989">
    <property type="entry name" value="Arginase"/>
    <property type="match status" value="1"/>
</dbReference>
<evidence type="ECO:0000256" key="11">
    <source>
        <dbReference type="RuleBase" id="RU003684"/>
    </source>
</evidence>
<dbReference type="SUPFAM" id="SSF52768">
    <property type="entry name" value="Arginase/deacetylase"/>
    <property type="match status" value="1"/>
</dbReference>
<dbReference type="InterPro" id="IPR023696">
    <property type="entry name" value="Ureohydrolase_dom_sf"/>
</dbReference>
<dbReference type="InterPro" id="IPR020855">
    <property type="entry name" value="Ureohydrolase_Mn_BS"/>
</dbReference>
<reference evidence="14" key="1">
    <citation type="journal article" date="2019" name="Int. J. Syst. Evol. Microbiol.">
        <title>The Global Catalogue of Microorganisms (GCM) 10K type strain sequencing project: providing services to taxonomists for standard genome sequencing and annotation.</title>
        <authorList>
            <consortium name="The Broad Institute Genomics Platform"/>
            <consortium name="The Broad Institute Genome Sequencing Center for Infectious Disease"/>
            <person name="Wu L."/>
            <person name="Ma J."/>
        </authorList>
    </citation>
    <scope>NUCLEOTIDE SEQUENCE [LARGE SCALE GENOMIC DNA]</scope>
    <source>
        <strain evidence="14">CGMCC 1.3240</strain>
    </source>
</reference>
<protein>
    <recommendedName>
        <fullName evidence="3 9">Arginase</fullName>
        <ecNumber evidence="2 9">3.5.3.1</ecNumber>
    </recommendedName>
</protein>
<dbReference type="Gene3D" id="3.40.800.10">
    <property type="entry name" value="Ureohydrolase domain"/>
    <property type="match status" value="1"/>
</dbReference>
<gene>
    <name evidence="13" type="primary">rocF</name>
    <name evidence="13" type="ORF">ACFPYJ_07915</name>
</gene>
<evidence type="ECO:0000256" key="3">
    <source>
        <dbReference type="ARBA" id="ARBA00018123"/>
    </source>
</evidence>
<keyword evidence="6 11" id="KW-0378">Hydrolase</keyword>
<proteinExistence type="inferred from homology"/>
<evidence type="ECO:0000256" key="7">
    <source>
        <dbReference type="ARBA" id="ARBA00023211"/>
    </source>
</evidence>
<dbReference type="PROSITE" id="PS51409">
    <property type="entry name" value="ARGINASE_2"/>
    <property type="match status" value="1"/>
</dbReference>
<comment type="similarity">
    <text evidence="10 11">Belongs to the arginase family.</text>
</comment>
<evidence type="ECO:0000256" key="5">
    <source>
        <dbReference type="ARBA" id="ARBA00022723"/>
    </source>
</evidence>
<keyword evidence="5 12" id="KW-0479">Metal-binding</keyword>
<comment type="caution">
    <text evidence="13">The sequence shown here is derived from an EMBL/GenBank/DDBJ whole genome shotgun (WGS) entry which is preliminary data.</text>
</comment>
<keyword evidence="4 12" id="KW-0056">Arginine metabolism</keyword>
<dbReference type="NCBIfam" id="TIGR01229">
    <property type="entry name" value="rocF_arginase"/>
    <property type="match status" value="1"/>
</dbReference>
<dbReference type="Pfam" id="PF00491">
    <property type="entry name" value="Arginase"/>
    <property type="match status" value="1"/>
</dbReference>
<dbReference type="EC" id="3.5.3.1" evidence="2 9"/>
<evidence type="ECO:0000313" key="14">
    <source>
        <dbReference type="Proteomes" id="UP001596047"/>
    </source>
</evidence>
<keyword evidence="14" id="KW-1185">Reference proteome</keyword>
<evidence type="ECO:0000256" key="10">
    <source>
        <dbReference type="PROSITE-ProRule" id="PRU00742"/>
    </source>
</evidence>
<dbReference type="Proteomes" id="UP001596047">
    <property type="component" value="Unassembled WGS sequence"/>
</dbReference>
<dbReference type="PANTHER" id="PTHR43782">
    <property type="entry name" value="ARGINASE"/>
    <property type="match status" value="1"/>
</dbReference>
<dbReference type="InterPro" id="IPR014033">
    <property type="entry name" value="Arginase"/>
</dbReference>
<evidence type="ECO:0000256" key="12">
    <source>
        <dbReference type="RuleBase" id="RU361159"/>
    </source>
</evidence>
<evidence type="ECO:0000256" key="4">
    <source>
        <dbReference type="ARBA" id="ARBA00022503"/>
    </source>
</evidence>
<comment type="pathway">
    <text evidence="1">Nitrogen metabolism; urea cycle; L-ornithine and urea from L-arginine: step 1/1.</text>
</comment>
<keyword evidence="7 12" id="KW-0464">Manganese</keyword>
<evidence type="ECO:0000256" key="8">
    <source>
        <dbReference type="ARBA" id="ARBA00047391"/>
    </source>
</evidence>
<sequence>MQDPQPVTILPIPFDWGASKRGADSGAAAILQSGLTNKLQLLGREYEIRSTGYLPPPASDRRTLDRMKHWGRVLAMSEAVARETAIISGQHTFPLALGGDHSIAIGTIAGITQHKQRLGVIWIDAHADLNTPATSPSGNIHGMALAAGLGLGDTRFTSLNGKQPKLQPQRVVLVGVRELDEGEKQIIREQHITCFTMHDIDRLGMSRVMEEAIGIASHESDGVHVSFDIDSVDPREAPGTGTPVRGGLNYREAHLAMEMLYNARTVTSADFVEVNPLLDNSHLTAKLSVELIASLLGEQIL</sequence>
<dbReference type="PRINTS" id="PR00116">
    <property type="entry name" value="ARGINASE"/>
</dbReference>
<name>A0ABW0VT82_9BACL</name>
<evidence type="ECO:0000313" key="13">
    <source>
        <dbReference type="EMBL" id="MFC5649056.1"/>
    </source>
</evidence>
<comment type="catalytic activity">
    <reaction evidence="8 12">
        <text>L-arginine + H2O = urea + L-ornithine</text>
        <dbReference type="Rhea" id="RHEA:20569"/>
        <dbReference type="ChEBI" id="CHEBI:15377"/>
        <dbReference type="ChEBI" id="CHEBI:16199"/>
        <dbReference type="ChEBI" id="CHEBI:32682"/>
        <dbReference type="ChEBI" id="CHEBI:46911"/>
        <dbReference type="EC" id="3.5.3.1"/>
    </reaction>
</comment>